<protein>
    <recommendedName>
        <fullName evidence="4">OTU domain-containing protein</fullName>
    </recommendedName>
</protein>
<dbReference type="EMBL" id="AJIL01000297">
    <property type="protein sequence ID" value="KNE89803.1"/>
    <property type="molecule type" value="Genomic_DNA"/>
</dbReference>
<gene>
    <name evidence="2" type="ORF">PSTG_16734</name>
</gene>
<evidence type="ECO:0000256" key="1">
    <source>
        <dbReference type="SAM" id="MobiDB-lite"/>
    </source>
</evidence>
<evidence type="ECO:0008006" key="4">
    <source>
        <dbReference type="Google" id="ProtNLM"/>
    </source>
</evidence>
<dbReference type="AlphaFoldDB" id="A0A0L0URU2"/>
<evidence type="ECO:0000313" key="2">
    <source>
        <dbReference type="EMBL" id="KNE89803.1"/>
    </source>
</evidence>
<accession>A0A0L0URU2</accession>
<reference evidence="3" key="1">
    <citation type="submission" date="2014-03" db="EMBL/GenBank/DDBJ databases">
        <title>The Genome Sequence of Puccinia striiformis f. sp. tritici PST-78.</title>
        <authorList>
            <consortium name="The Broad Institute Genome Sequencing Platform"/>
            <person name="Cuomo C."/>
            <person name="Hulbert S."/>
            <person name="Chen X."/>
            <person name="Walker B."/>
            <person name="Young S.K."/>
            <person name="Zeng Q."/>
            <person name="Gargeya S."/>
            <person name="Fitzgerald M."/>
            <person name="Haas B."/>
            <person name="Abouelleil A."/>
            <person name="Alvarado L."/>
            <person name="Arachchi H.M."/>
            <person name="Berlin A.M."/>
            <person name="Chapman S.B."/>
            <person name="Goldberg J."/>
            <person name="Griggs A."/>
            <person name="Gujja S."/>
            <person name="Hansen M."/>
            <person name="Howarth C."/>
            <person name="Imamovic A."/>
            <person name="Larimer J."/>
            <person name="McCowan C."/>
            <person name="Montmayeur A."/>
            <person name="Murphy C."/>
            <person name="Neiman D."/>
            <person name="Pearson M."/>
            <person name="Priest M."/>
            <person name="Roberts A."/>
            <person name="Saif S."/>
            <person name="Shea T."/>
            <person name="Sisk P."/>
            <person name="Sykes S."/>
            <person name="Wortman J."/>
            <person name="Nusbaum C."/>
            <person name="Birren B."/>
        </authorList>
    </citation>
    <scope>NUCLEOTIDE SEQUENCE [LARGE SCALE GENOMIC DNA]</scope>
    <source>
        <strain evidence="3">race PST-78</strain>
    </source>
</reference>
<name>A0A0L0URU2_9BASI</name>
<feature type="region of interest" description="Disordered" evidence="1">
    <location>
        <begin position="1"/>
        <end position="27"/>
    </location>
</feature>
<keyword evidence="3" id="KW-1185">Reference proteome</keyword>
<proteinExistence type="predicted"/>
<organism evidence="2 3">
    <name type="scientific">Puccinia striiformis f. sp. tritici PST-78</name>
    <dbReference type="NCBI Taxonomy" id="1165861"/>
    <lineage>
        <taxon>Eukaryota</taxon>
        <taxon>Fungi</taxon>
        <taxon>Dikarya</taxon>
        <taxon>Basidiomycota</taxon>
        <taxon>Pucciniomycotina</taxon>
        <taxon>Pucciniomycetes</taxon>
        <taxon>Pucciniales</taxon>
        <taxon>Pucciniaceae</taxon>
        <taxon>Puccinia</taxon>
    </lineage>
</organism>
<sequence>MADTRSEDNGEESSWGDEGDKLEGDNENGWFDFNQAHSAYTTVASRIRRDVSKIHEVQSNDHCGFRAAAISMDREESEYRYHYNSFTFTGSIYLAPPVSRTWFKWRSKVARDWEALIQLNQDEWDHRFPVEPGVTVDVEDGLSVQD</sequence>
<comment type="caution">
    <text evidence="2">The sequence shown here is derived from an EMBL/GenBank/DDBJ whole genome shotgun (WGS) entry which is preliminary data.</text>
</comment>
<dbReference type="Proteomes" id="UP000054564">
    <property type="component" value="Unassembled WGS sequence"/>
</dbReference>
<evidence type="ECO:0000313" key="3">
    <source>
        <dbReference type="Proteomes" id="UP000054564"/>
    </source>
</evidence>